<dbReference type="EMBL" id="JACXAE010000057">
    <property type="protein sequence ID" value="MBD2773666.1"/>
    <property type="molecule type" value="Genomic_DNA"/>
</dbReference>
<sequence length="69" mass="7956">MSPKTITNSRTQLAQKVPFRLILVVIYGEGSKFWFDLNLLEATGWIEIESLQQNVIGYQGENRQILMDL</sequence>
<keyword evidence="2" id="KW-1185">Reference proteome</keyword>
<gene>
    <name evidence="1" type="ORF">ICL16_16690</name>
</gene>
<proteinExistence type="predicted"/>
<name>A0A8J6XJJ6_9CYAN</name>
<accession>A0A8J6XJJ6</accession>
<organism evidence="1 2">
    <name type="scientific">Iningainema tapete BLCC-T55</name>
    <dbReference type="NCBI Taxonomy" id="2748662"/>
    <lineage>
        <taxon>Bacteria</taxon>
        <taxon>Bacillati</taxon>
        <taxon>Cyanobacteriota</taxon>
        <taxon>Cyanophyceae</taxon>
        <taxon>Nostocales</taxon>
        <taxon>Scytonemataceae</taxon>
        <taxon>Iningainema tapete</taxon>
    </lineage>
</organism>
<dbReference type="AlphaFoldDB" id="A0A8J6XJJ6"/>
<reference evidence="1" key="1">
    <citation type="submission" date="2020-09" db="EMBL/GenBank/DDBJ databases">
        <title>Iningainema tapete sp. nov. (Scytonemataceae, Cyanobacteria) from greenhouses in central Florida (USA) produces two types of nodularin with biosynthetic potential for microcystin-LR and anabaenopeptins.</title>
        <authorList>
            <person name="Berthold D.E."/>
            <person name="Lefler F.W."/>
            <person name="Huang I.-S."/>
            <person name="Abdulla H."/>
            <person name="Zimba P.V."/>
            <person name="Laughinghouse H.D. IV."/>
        </authorList>
    </citation>
    <scope>NUCLEOTIDE SEQUENCE</scope>
    <source>
        <strain evidence="1">BLCCT55</strain>
    </source>
</reference>
<dbReference type="RefSeq" id="WP_190829723.1">
    <property type="nucleotide sequence ID" value="NZ_CAWPPI010000057.1"/>
</dbReference>
<evidence type="ECO:0000313" key="1">
    <source>
        <dbReference type="EMBL" id="MBD2773666.1"/>
    </source>
</evidence>
<comment type="caution">
    <text evidence="1">The sequence shown here is derived from an EMBL/GenBank/DDBJ whole genome shotgun (WGS) entry which is preliminary data.</text>
</comment>
<protein>
    <submittedName>
        <fullName evidence="1">Uncharacterized protein</fullName>
    </submittedName>
</protein>
<evidence type="ECO:0000313" key="2">
    <source>
        <dbReference type="Proteomes" id="UP000629098"/>
    </source>
</evidence>
<dbReference type="Proteomes" id="UP000629098">
    <property type="component" value="Unassembled WGS sequence"/>
</dbReference>